<reference evidence="2" key="1">
    <citation type="submission" date="2021-01" db="EMBL/GenBank/DDBJ databases">
        <title>Whole genome shotgun sequence of Dactylosporangium siamense NBRC 106093.</title>
        <authorList>
            <person name="Komaki H."/>
            <person name="Tamura T."/>
        </authorList>
    </citation>
    <scope>NUCLEOTIDE SEQUENCE</scope>
    <source>
        <strain evidence="2">NBRC 106093</strain>
    </source>
</reference>
<dbReference type="EMBL" id="BONQ01000055">
    <property type="protein sequence ID" value="GIG45646.1"/>
    <property type="molecule type" value="Genomic_DNA"/>
</dbReference>
<name>A0A919PIX9_9ACTN</name>
<evidence type="ECO:0000313" key="3">
    <source>
        <dbReference type="Proteomes" id="UP000660611"/>
    </source>
</evidence>
<proteinExistence type="predicted"/>
<evidence type="ECO:0000256" key="1">
    <source>
        <dbReference type="SAM" id="MobiDB-lite"/>
    </source>
</evidence>
<comment type="caution">
    <text evidence="2">The sequence shown here is derived from an EMBL/GenBank/DDBJ whole genome shotgun (WGS) entry which is preliminary data.</text>
</comment>
<accession>A0A919PIX9</accession>
<keyword evidence="3" id="KW-1185">Reference proteome</keyword>
<sequence>MGVAAVRAGRGRPGPEQQLVGDDDAVAVVDGLPGDVHDVTAARCLRMLAHQAIIALKPSEWCGMVNTPFAADGRVGSTVDLRDPDFVDLDGSAGTPVEADGDAGPADP</sequence>
<dbReference type="Proteomes" id="UP000660611">
    <property type="component" value="Unassembled WGS sequence"/>
</dbReference>
<feature type="region of interest" description="Disordered" evidence="1">
    <location>
        <begin position="86"/>
        <end position="108"/>
    </location>
</feature>
<evidence type="ECO:0000313" key="2">
    <source>
        <dbReference type="EMBL" id="GIG45646.1"/>
    </source>
</evidence>
<gene>
    <name evidence="2" type="ORF">Dsi01nite_036870</name>
</gene>
<dbReference type="AlphaFoldDB" id="A0A919PIX9"/>
<protein>
    <submittedName>
        <fullName evidence="2">Uncharacterized protein</fullName>
    </submittedName>
</protein>
<organism evidence="2 3">
    <name type="scientific">Dactylosporangium siamense</name>
    <dbReference type="NCBI Taxonomy" id="685454"/>
    <lineage>
        <taxon>Bacteria</taxon>
        <taxon>Bacillati</taxon>
        <taxon>Actinomycetota</taxon>
        <taxon>Actinomycetes</taxon>
        <taxon>Micromonosporales</taxon>
        <taxon>Micromonosporaceae</taxon>
        <taxon>Dactylosporangium</taxon>
    </lineage>
</organism>
<feature type="region of interest" description="Disordered" evidence="1">
    <location>
        <begin position="1"/>
        <end position="20"/>
    </location>
</feature>